<name>A0A6V8JUZ8_9ACTN</name>
<sequence length="139" mass="14612">MRISICRRYAPARSDRAIAPDIAGAGDTALLTAADRLDDKALRVSAAGHLIGQRVTLRLDGHLPHVIAAGCLAQTPARTIGPGRRARLAGARIADNPLPPPPAQPPRAQRRVPVNGEIIRGMKTFSVTATGFRARSGCG</sequence>
<reference evidence="1 2" key="2">
    <citation type="submission" date="2020-03" db="EMBL/GenBank/DDBJ databases">
        <authorList>
            <person name="Ichikawa N."/>
            <person name="Kimura A."/>
            <person name="Kitahashi Y."/>
            <person name="Uohara A."/>
        </authorList>
    </citation>
    <scope>NUCLEOTIDE SEQUENCE [LARGE SCALE GENOMIC DNA]</scope>
    <source>
        <strain evidence="1 2">NBRC 108639</strain>
    </source>
</reference>
<gene>
    <name evidence="1" type="ORF">Phou_006120</name>
</gene>
<proteinExistence type="predicted"/>
<dbReference type="EMBL" id="BLPF01000001">
    <property type="protein sequence ID" value="GFJ76432.1"/>
    <property type="molecule type" value="Genomic_DNA"/>
</dbReference>
<reference evidence="1 2" key="1">
    <citation type="submission" date="2020-03" db="EMBL/GenBank/DDBJ databases">
        <title>Whole genome shotgun sequence of Phytohabitans houttuyneae NBRC 108639.</title>
        <authorList>
            <person name="Komaki H."/>
            <person name="Tamura T."/>
        </authorList>
    </citation>
    <scope>NUCLEOTIDE SEQUENCE [LARGE SCALE GENOMIC DNA]</scope>
    <source>
        <strain evidence="1 2">NBRC 108639</strain>
    </source>
</reference>
<accession>A0A6V8JUZ8</accession>
<evidence type="ECO:0000313" key="1">
    <source>
        <dbReference type="EMBL" id="GFJ76432.1"/>
    </source>
</evidence>
<dbReference type="Proteomes" id="UP000482800">
    <property type="component" value="Unassembled WGS sequence"/>
</dbReference>
<dbReference type="AlphaFoldDB" id="A0A6V8JUZ8"/>
<comment type="caution">
    <text evidence="1">The sequence shown here is derived from an EMBL/GenBank/DDBJ whole genome shotgun (WGS) entry which is preliminary data.</text>
</comment>
<evidence type="ECO:0000313" key="2">
    <source>
        <dbReference type="Proteomes" id="UP000482800"/>
    </source>
</evidence>
<organism evidence="1 2">
    <name type="scientific">Phytohabitans houttuyneae</name>
    <dbReference type="NCBI Taxonomy" id="1076126"/>
    <lineage>
        <taxon>Bacteria</taxon>
        <taxon>Bacillati</taxon>
        <taxon>Actinomycetota</taxon>
        <taxon>Actinomycetes</taxon>
        <taxon>Micromonosporales</taxon>
        <taxon>Micromonosporaceae</taxon>
    </lineage>
</organism>
<protein>
    <submittedName>
        <fullName evidence="1">Uncharacterized protein</fullName>
    </submittedName>
</protein>
<keyword evidence="2" id="KW-1185">Reference proteome</keyword>